<organism evidence="9">
    <name type="scientific">Kwoniella dejecticola CBS 10117</name>
    <dbReference type="NCBI Taxonomy" id="1296121"/>
    <lineage>
        <taxon>Eukaryota</taxon>
        <taxon>Fungi</taxon>
        <taxon>Dikarya</taxon>
        <taxon>Basidiomycota</taxon>
        <taxon>Agaricomycotina</taxon>
        <taxon>Tremellomycetes</taxon>
        <taxon>Tremellales</taxon>
        <taxon>Cryptococcaceae</taxon>
        <taxon>Kwoniella</taxon>
    </lineage>
</organism>
<keyword evidence="5 7" id="KW-0472">Membrane</keyword>
<evidence type="ECO:0000256" key="1">
    <source>
        <dbReference type="ARBA" id="ARBA00004167"/>
    </source>
</evidence>
<dbReference type="InterPro" id="IPR004182">
    <property type="entry name" value="GRAM"/>
</dbReference>
<dbReference type="EMBL" id="CP144533">
    <property type="protein sequence ID" value="WWC60697.1"/>
    <property type="molecule type" value="Genomic_DNA"/>
</dbReference>
<dbReference type="InterPro" id="IPR011993">
    <property type="entry name" value="PH-like_dom_sf"/>
</dbReference>
<feature type="domain" description="VASt" evidence="8">
    <location>
        <begin position="264"/>
        <end position="438"/>
    </location>
</feature>
<evidence type="ECO:0000256" key="7">
    <source>
        <dbReference type="SAM" id="Phobius"/>
    </source>
</evidence>
<gene>
    <name evidence="9" type="ORF">I303_03296</name>
    <name evidence="10" type="ORF">I303_103273</name>
</gene>
<dbReference type="GO" id="GO:0005739">
    <property type="term" value="C:mitochondrion"/>
    <property type="evidence" value="ECO:0007669"/>
    <property type="project" value="TreeGrafter"/>
</dbReference>
<dbReference type="GO" id="GO:0032366">
    <property type="term" value="P:intracellular sterol transport"/>
    <property type="evidence" value="ECO:0007669"/>
    <property type="project" value="TreeGrafter"/>
</dbReference>
<reference evidence="9" key="1">
    <citation type="submission" date="2013-07" db="EMBL/GenBank/DDBJ databases">
        <title>The Genome Sequence of Cryptococcus dejecticola CBS10117.</title>
        <authorList>
            <consortium name="The Broad Institute Genome Sequencing Platform"/>
            <person name="Cuomo C."/>
            <person name="Litvintseva A."/>
            <person name="Chen Y."/>
            <person name="Heitman J."/>
            <person name="Sun S."/>
            <person name="Springer D."/>
            <person name="Dromer F."/>
            <person name="Young S.K."/>
            <person name="Zeng Q."/>
            <person name="Gargeya S."/>
            <person name="Fitzgerald M."/>
            <person name="Abouelleil A."/>
            <person name="Alvarado L."/>
            <person name="Berlin A.M."/>
            <person name="Chapman S.B."/>
            <person name="Dewar J."/>
            <person name="Goldberg J."/>
            <person name="Griggs A."/>
            <person name="Gujja S."/>
            <person name="Hansen M."/>
            <person name="Howarth C."/>
            <person name="Imamovic A."/>
            <person name="Larimer J."/>
            <person name="McCowan C."/>
            <person name="Murphy C."/>
            <person name="Pearson M."/>
            <person name="Priest M."/>
            <person name="Roberts A."/>
            <person name="Saif S."/>
            <person name="Shea T."/>
            <person name="Sykes S."/>
            <person name="Wortman J."/>
            <person name="Nusbaum C."/>
            <person name="Birren B."/>
        </authorList>
    </citation>
    <scope>NUCLEOTIDE SEQUENCE [LARGE SCALE GENOMIC DNA]</scope>
    <source>
        <strain evidence="9">CBS 10117</strain>
    </source>
</reference>
<keyword evidence="11" id="KW-1185">Reference proteome</keyword>
<reference evidence="10" key="2">
    <citation type="submission" date="2013-07" db="EMBL/GenBank/DDBJ databases">
        <authorList>
            <consortium name="The Broad Institute Genome Sequencing Platform"/>
            <person name="Cuomo C."/>
            <person name="Litvintseva A."/>
            <person name="Chen Y."/>
            <person name="Heitman J."/>
            <person name="Sun S."/>
            <person name="Springer D."/>
            <person name="Dromer F."/>
            <person name="Young S.K."/>
            <person name="Zeng Q."/>
            <person name="Gargeya S."/>
            <person name="Fitzgerald M."/>
            <person name="Abouelleil A."/>
            <person name="Alvarado L."/>
            <person name="Berlin A.M."/>
            <person name="Chapman S.B."/>
            <person name="Dewar J."/>
            <person name="Goldberg J."/>
            <person name="Griggs A."/>
            <person name="Gujja S."/>
            <person name="Hansen M."/>
            <person name="Howarth C."/>
            <person name="Imamovic A."/>
            <person name="Larimer J."/>
            <person name="McCowan C."/>
            <person name="Murphy C."/>
            <person name="Pearson M."/>
            <person name="Priest M."/>
            <person name="Roberts A."/>
            <person name="Saif S."/>
            <person name="Shea T."/>
            <person name="Sykes S."/>
            <person name="Wortman J."/>
            <person name="Nusbaum C."/>
            <person name="Birren B."/>
        </authorList>
    </citation>
    <scope>NUCLEOTIDE SEQUENCE</scope>
    <source>
        <strain evidence="10">CBS 10117</strain>
    </source>
</reference>
<evidence type="ECO:0000313" key="11">
    <source>
        <dbReference type="Proteomes" id="UP000078595"/>
    </source>
</evidence>
<dbReference type="AlphaFoldDB" id="A0A1A6A6B4"/>
<reference evidence="10" key="3">
    <citation type="submission" date="2024-02" db="EMBL/GenBank/DDBJ databases">
        <title>Comparative genomics of Cryptococcus and Kwoniella reveals pathogenesis evolution and contrasting modes of karyotype evolution via chromosome fusion or intercentromeric recombination.</title>
        <authorList>
            <person name="Coelho M.A."/>
            <person name="David-Palma M."/>
            <person name="Shea T."/>
            <person name="Bowers K."/>
            <person name="McGinley-Smith S."/>
            <person name="Mohammad A.W."/>
            <person name="Gnirke A."/>
            <person name="Yurkov A.M."/>
            <person name="Nowrousian M."/>
            <person name="Sun S."/>
            <person name="Cuomo C.A."/>
            <person name="Heitman J."/>
        </authorList>
    </citation>
    <scope>NUCLEOTIDE SEQUENCE</scope>
    <source>
        <strain evidence="10">CBS 10117</strain>
    </source>
</reference>
<accession>A0A1A6A6B4</accession>
<proteinExistence type="inferred from homology"/>
<dbReference type="Pfam" id="PF02893">
    <property type="entry name" value="GRAM"/>
    <property type="match status" value="1"/>
</dbReference>
<dbReference type="GO" id="GO:0005886">
    <property type="term" value="C:plasma membrane"/>
    <property type="evidence" value="ECO:0007669"/>
    <property type="project" value="TreeGrafter"/>
</dbReference>
<evidence type="ECO:0000259" key="8">
    <source>
        <dbReference type="PROSITE" id="PS51778"/>
    </source>
</evidence>
<keyword evidence="4 7" id="KW-1133">Transmembrane helix</keyword>
<evidence type="ECO:0000256" key="3">
    <source>
        <dbReference type="ARBA" id="ARBA00022692"/>
    </source>
</evidence>
<dbReference type="VEuPathDB" id="FungiDB:I303_03296"/>
<evidence type="ECO:0000256" key="4">
    <source>
        <dbReference type="ARBA" id="ARBA00022989"/>
    </source>
</evidence>
<evidence type="ECO:0000313" key="10">
    <source>
        <dbReference type="EMBL" id="WWC60697.1"/>
    </source>
</evidence>
<comment type="subcellular location">
    <subcellularLocation>
        <location evidence="1">Membrane</location>
        <topology evidence="1">Single-pass membrane protein</topology>
    </subcellularLocation>
</comment>
<feature type="compositionally biased region" description="Polar residues" evidence="6">
    <location>
        <begin position="1"/>
        <end position="32"/>
    </location>
</feature>
<dbReference type="KEGG" id="kdj:28966995"/>
<dbReference type="GO" id="GO:0005789">
    <property type="term" value="C:endoplasmic reticulum membrane"/>
    <property type="evidence" value="ECO:0007669"/>
    <property type="project" value="TreeGrafter"/>
</dbReference>
<evidence type="ECO:0000256" key="2">
    <source>
        <dbReference type="ARBA" id="ARBA00006582"/>
    </source>
</evidence>
<dbReference type="Gene3D" id="2.30.29.30">
    <property type="entry name" value="Pleckstrin-homology domain (PH domain)/Phosphotyrosine-binding domain (PTB)"/>
    <property type="match status" value="1"/>
</dbReference>
<dbReference type="EMBL" id="KI894030">
    <property type="protein sequence ID" value="OBR85585.1"/>
    <property type="molecule type" value="Genomic_DNA"/>
</dbReference>
<dbReference type="PROSITE" id="PS51778">
    <property type="entry name" value="VAST"/>
    <property type="match status" value="1"/>
</dbReference>
<dbReference type="GeneID" id="28966995"/>
<dbReference type="RefSeq" id="XP_018263427.1">
    <property type="nucleotide sequence ID" value="XM_018406619.1"/>
</dbReference>
<dbReference type="GO" id="GO:0032541">
    <property type="term" value="C:cortical endoplasmic reticulum"/>
    <property type="evidence" value="ECO:0007669"/>
    <property type="project" value="TreeGrafter"/>
</dbReference>
<dbReference type="OrthoDB" id="2162691at2759"/>
<dbReference type="Pfam" id="PF16016">
    <property type="entry name" value="VASt"/>
    <property type="match status" value="1"/>
</dbReference>
<feature type="region of interest" description="Disordered" evidence="6">
    <location>
        <begin position="1"/>
        <end position="35"/>
    </location>
</feature>
<evidence type="ECO:0000256" key="5">
    <source>
        <dbReference type="ARBA" id="ARBA00023136"/>
    </source>
</evidence>
<evidence type="ECO:0000256" key="6">
    <source>
        <dbReference type="SAM" id="MobiDB-lite"/>
    </source>
</evidence>
<dbReference type="GO" id="GO:0120015">
    <property type="term" value="F:sterol transfer activity"/>
    <property type="evidence" value="ECO:0007669"/>
    <property type="project" value="TreeGrafter"/>
</dbReference>
<keyword evidence="3 7" id="KW-0812">Transmembrane</keyword>
<dbReference type="InterPro" id="IPR031968">
    <property type="entry name" value="VASt"/>
</dbReference>
<name>A0A1A6A6B4_9TREE</name>
<dbReference type="GO" id="GO:0140268">
    <property type="term" value="C:endoplasmic reticulum-plasma membrane contact site"/>
    <property type="evidence" value="ECO:0007669"/>
    <property type="project" value="TreeGrafter"/>
</dbReference>
<dbReference type="PANTHER" id="PTHR23319">
    <property type="entry name" value="GRAM DOMAIN CONTAINING 1B, ISOFORM E"/>
    <property type="match status" value="1"/>
</dbReference>
<dbReference type="InterPro" id="IPR051482">
    <property type="entry name" value="Cholesterol_transport"/>
</dbReference>
<dbReference type="PANTHER" id="PTHR23319:SF4">
    <property type="entry name" value="GRAM DOMAIN CONTAINING 1B, ISOFORM E"/>
    <property type="match status" value="1"/>
</dbReference>
<sequence length="504" mass="56175">MTTVETAQEQSIPSTSTESLQPTQNGSTTRSRGISIGTTASAMTSTSALSSASQSFVTAVSGKASDSNLDQRQTEFEKNFTKRMDLEPLTSFGADPATAHSFPLPDDYMTIIATQAADLQASILIHGRLCLTRYHLCFRSNILGIITMKVHALSDVVSIKKGTTAKWIQNAVYVRVRELDDNDEWVEQHYGYGSLWNRDSLYDALVECWRVRAPDRFKAFVDAEGLESENIDLEDMDGQEEEQIVGSGDGSGPIPIITKGSGERFKELALNVKFPLDLDQTFNLLYHNRDFTNHFYTTDKGLTDLKISEWEKDGSEGNQRRTLNYTMHMNNSIGPKSSSCNGSEIIVIADPQKAYEIVSETQTPDVPTGKNFKIRTRTCLTHDSLNNKQATKIHCTTQVDWSSSSMLKGTITPAVIKGQKEHHQQLIKAMTSWVKDHPEEFEGMDKEEVEIKHEEDPVLPEDTVNEKVGKTLLQYAGEIPENPVMLGITILFLILLLLNLRGSL</sequence>
<feature type="transmembrane region" description="Helical" evidence="7">
    <location>
        <begin position="483"/>
        <end position="500"/>
    </location>
</feature>
<dbReference type="Proteomes" id="UP000078595">
    <property type="component" value="Chromosome 4"/>
</dbReference>
<dbReference type="STRING" id="1296121.A0A1A6A6B4"/>
<comment type="similarity">
    <text evidence="2">Belongs to the YSP2 family.</text>
</comment>
<evidence type="ECO:0000313" key="9">
    <source>
        <dbReference type="EMBL" id="OBR85585.1"/>
    </source>
</evidence>
<protein>
    <recommendedName>
        <fullName evidence="8">VASt domain-containing protein</fullName>
    </recommendedName>
</protein>
<dbReference type="GO" id="GO:0032934">
    <property type="term" value="F:sterol binding"/>
    <property type="evidence" value="ECO:0007669"/>
    <property type="project" value="TreeGrafter"/>
</dbReference>